<dbReference type="InterPro" id="IPR002110">
    <property type="entry name" value="Ankyrin_rpt"/>
</dbReference>
<keyword evidence="5" id="KW-1185">Reference proteome</keyword>
<dbReference type="Pfam" id="PF12796">
    <property type="entry name" value="Ank_2"/>
    <property type="match status" value="3"/>
</dbReference>
<dbReference type="PANTHER" id="PTHR24173:SF74">
    <property type="entry name" value="ANKYRIN REPEAT DOMAIN-CONTAINING PROTEIN 16"/>
    <property type="match status" value="1"/>
</dbReference>
<evidence type="ECO:0000256" key="3">
    <source>
        <dbReference type="PROSITE-ProRule" id="PRU00023"/>
    </source>
</evidence>
<dbReference type="Proteomes" id="UP001497623">
    <property type="component" value="Unassembled WGS sequence"/>
</dbReference>
<feature type="repeat" description="ANK" evidence="3">
    <location>
        <begin position="204"/>
        <end position="236"/>
    </location>
</feature>
<dbReference type="PRINTS" id="PR01415">
    <property type="entry name" value="ANKYRIN"/>
</dbReference>
<evidence type="ECO:0000313" key="5">
    <source>
        <dbReference type="Proteomes" id="UP001497623"/>
    </source>
</evidence>
<proteinExistence type="predicted"/>
<reference evidence="4 5" key="1">
    <citation type="submission" date="2024-05" db="EMBL/GenBank/DDBJ databases">
        <authorList>
            <person name="Wallberg A."/>
        </authorList>
    </citation>
    <scope>NUCLEOTIDE SEQUENCE [LARGE SCALE GENOMIC DNA]</scope>
</reference>
<dbReference type="PANTHER" id="PTHR24173">
    <property type="entry name" value="ANKYRIN REPEAT CONTAINING"/>
    <property type="match status" value="1"/>
</dbReference>
<dbReference type="AlphaFoldDB" id="A0AAV2RTY4"/>
<comment type="caution">
    <text evidence="4">The sequence shown here is derived from an EMBL/GenBank/DDBJ whole genome shotgun (WGS) entry which is preliminary data.</text>
</comment>
<evidence type="ECO:0000256" key="1">
    <source>
        <dbReference type="ARBA" id="ARBA00022737"/>
    </source>
</evidence>
<keyword evidence="1" id="KW-0677">Repeat</keyword>
<gene>
    <name evidence="4" type="ORF">MNOR_LOCUS28049</name>
</gene>
<evidence type="ECO:0000256" key="2">
    <source>
        <dbReference type="ARBA" id="ARBA00023043"/>
    </source>
</evidence>
<feature type="repeat" description="ANK" evidence="3">
    <location>
        <begin position="1"/>
        <end position="33"/>
    </location>
</feature>
<dbReference type="EMBL" id="CAXKWB010030316">
    <property type="protein sequence ID" value="CAL4137312.1"/>
    <property type="molecule type" value="Genomic_DNA"/>
</dbReference>
<organism evidence="4 5">
    <name type="scientific">Meganyctiphanes norvegica</name>
    <name type="common">Northern krill</name>
    <name type="synonym">Thysanopoda norvegica</name>
    <dbReference type="NCBI Taxonomy" id="48144"/>
    <lineage>
        <taxon>Eukaryota</taxon>
        <taxon>Metazoa</taxon>
        <taxon>Ecdysozoa</taxon>
        <taxon>Arthropoda</taxon>
        <taxon>Crustacea</taxon>
        <taxon>Multicrustacea</taxon>
        <taxon>Malacostraca</taxon>
        <taxon>Eumalacostraca</taxon>
        <taxon>Eucarida</taxon>
        <taxon>Euphausiacea</taxon>
        <taxon>Euphausiidae</taxon>
        <taxon>Meganyctiphanes</taxon>
    </lineage>
</organism>
<feature type="repeat" description="ANK" evidence="3">
    <location>
        <begin position="34"/>
        <end position="66"/>
    </location>
</feature>
<keyword evidence="2 3" id="KW-0040">ANK repeat</keyword>
<dbReference type="SUPFAM" id="SSF48403">
    <property type="entry name" value="Ankyrin repeat"/>
    <property type="match status" value="1"/>
</dbReference>
<dbReference type="InterPro" id="IPR036770">
    <property type="entry name" value="Ankyrin_rpt-contain_sf"/>
</dbReference>
<name>A0AAV2RTY4_MEGNR</name>
<dbReference type="Gene3D" id="1.25.40.20">
    <property type="entry name" value="Ankyrin repeat-containing domain"/>
    <property type="match status" value="3"/>
</dbReference>
<evidence type="ECO:0000313" key="4">
    <source>
        <dbReference type="EMBL" id="CAL4137312.1"/>
    </source>
</evidence>
<dbReference type="PROSITE" id="PS50297">
    <property type="entry name" value="ANK_REP_REGION"/>
    <property type="match status" value="5"/>
</dbReference>
<accession>A0AAV2RTY4</accession>
<feature type="repeat" description="ANK" evidence="3">
    <location>
        <begin position="238"/>
        <end position="270"/>
    </location>
</feature>
<feature type="non-terminal residue" evidence="4">
    <location>
        <position position="295"/>
    </location>
</feature>
<dbReference type="PROSITE" id="PS50088">
    <property type="entry name" value="ANK_REPEAT"/>
    <property type="match status" value="5"/>
</dbReference>
<feature type="repeat" description="ANK" evidence="3">
    <location>
        <begin position="70"/>
        <end position="98"/>
    </location>
</feature>
<dbReference type="SMART" id="SM00248">
    <property type="entry name" value="ANK"/>
    <property type="match status" value="8"/>
</dbReference>
<protein>
    <submittedName>
        <fullName evidence="4">Uncharacterized protein</fullName>
    </submittedName>
</protein>
<sequence>MGWTPLMQAARHGHLQVLQLLLNMGAAIDKQNKLGMTALHLASVSGHMGTIRALIDGGADYNILPSMTAGQVTPLMIAAQHGNDAVVRLYLDKGVSPNKCIPKTGITTLMFSAAGGNLSTAQILLDRYVDPNVTSAADLTALDVAVACHRPDIANFLQPKTTKQKKKGGGALAKLMSAAREGDVNKVQEIIFNEPQLAQRCNNDGATPLMLAAMCGHKQVAQILLQYGAYIDAQDHKNGWTALMQAIYHRQTDVAKFLIQCGADINIQTLQGYTAFYFASEMLDTDIIKMLVEAQ</sequence>